<dbReference type="Proteomes" id="UP000070076">
    <property type="component" value="Unassembled WGS sequence"/>
</dbReference>
<comment type="caution">
    <text evidence="2">The sequence shown here is derived from an EMBL/GenBank/DDBJ whole genome shotgun (WGS) entry which is preliminary data.</text>
</comment>
<organism evidence="2 3">
    <name type="scientific">candidate division MSBL1 archaeon SCGC-AAA261O19</name>
    <dbReference type="NCBI Taxonomy" id="1698277"/>
    <lineage>
        <taxon>Archaea</taxon>
        <taxon>Methanobacteriati</taxon>
        <taxon>Methanobacteriota</taxon>
        <taxon>candidate division MSBL1</taxon>
    </lineage>
</organism>
<keyword evidence="3" id="KW-1185">Reference proteome</keyword>
<dbReference type="PANTHER" id="PTHR33279:SF18">
    <property type="entry name" value="SULFUR CARRIER PROTEIN MJ0990-RELATED"/>
    <property type="match status" value="1"/>
</dbReference>
<evidence type="ECO:0000313" key="3">
    <source>
        <dbReference type="Proteomes" id="UP000070076"/>
    </source>
</evidence>
<feature type="domain" description="UPF0033" evidence="1">
    <location>
        <begin position="12"/>
        <end position="36"/>
    </location>
</feature>
<evidence type="ECO:0000259" key="1">
    <source>
        <dbReference type="PROSITE" id="PS01148"/>
    </source>
</evidence>
<dbReference type="EMBL" id="LHYB01000021">
    <property type="protein sequence ID" value="KXB04595.1"/>
    <property type="molecule type" value="Genomic_DNA"/>
</dbReference>
<dbReference type="InterPro" id="IPR036868">
    <property type="entry name" value="TusA-like_sf"/>
</dbReference>
<dbReference type="CDD" id="cd00291">
    <property type="entry name" value="SirA_YedF_YeeD"/>
    <property type="match status" value="1"/>
</dbReference>
<name>A0A133VDU0_9EURY</name>
<sequence length="83" mass="9127">MSEKASEDKKSIDATGYVCPYPAMLALDALKKLPAGGVLEVTVDNPPSVENIPHKVESKGYKVEKVDEIGEKLWKITIRKQAE</sequence>
<dbReference type="AlphaFoldDB" id="A0A133VDU0"/>
<dbReference type="PANTHER" id="PTHR33279">
    <property type="entry name" value="SULFUR CARRIER PROTEIN YEDF-RELATED"/>
    <property type="match status" value="1"/>
</dbReference>
<dbReference type="PROSITE" id="PS01148">
    <property type="entry name" value="UPF0033"/>
    <property type="match status" value="1"/>
</dbReference>
<dbReference type="Pfam" id="PF01206">
    <property type="entry name" value="TusA"/>
    <property type="match status" value="1"/>
</dbReference>
<gene>
    <name evidence="2" type="ORF">AKJ48_02055</name>
</gene>
<evidence type="ECO:0000313" key="2">
    <source>
        <dbReference type="EMBL" id="KXB04595.1"/>
    </source>
</evidence>
<protein>
    <recommendedName>
        <fullName evidence="1">UPF0033 domain-containing protein</fullName>
    </recommendedName>
</protein>
<dbReference type="Gene3D" id="3.30.110.40">
    <property type="entry name" value="TusA-like domain"/>
    <property type="match status" value="1"/>
</dbReference>
<proteinExistence type="predicted"/>
<dbReference type="SUPFAM" id="SSF64307">
    <property type="entry name" value="SirA-like"/>
    <property type="match status" value="1"/>
</dbReference>
<dbReference type="InterPro" id="IPR001455">
    <property type="entry name" value="TusA-like"/>
</dbReference>
<reference evidence="2 3" key="1">
    <citation type="journal article" date="2016" name="Sci. Rep.">
        <title>Metabolic traits of an uncultured archaeal lineage -MSBL1- from brine pools of the Red Sea.</title>
        <authorList>
            <person name="Mwirichia R."/>
            <person name="Alam I."/>
            <person name="Rashid M."/>
            <person name="Vinu M."/>
            <person name="Ba-Alawi W."/>
            <person name="Anthony Kamau A."/>
            <person name="Kamanda Ngugi D."/>
            <person name="Goker M."/>
            <person name="Klenk H.P."/>
            <person name="Bajic V."/>
            <person name="Stingl U."/>
        </authorList>
    </citation>
    <scope>NUCLEOTIDE SEQUENCE [LARGE SCALE GENOMIC DNA]</scope>
    <source>
        <strain evidence="2">SCGC-AAA261O19</strain>
    </source>
</reference>
<accession>A0A133VDU0</accession>